<evidence type="ECO:0000313" key="2">
    <source>
        <dbReference type="Proteomes" id="UP000499080"/>
    </source>
</evidence>
<dbReference type="AlphaFoldDB" id="A0A4Y2Q411"/>
<reference evidence="1 2" key="1">
    <citation type="journal article" date="2019" name="Sci. Rep.">
        <title>Orb-weaving spider Araneus ventricosus genome elucidates the spidroin gene catalogue.</title>
        <authorList>
            <person name="Kono N."/>
            <person name="Nakamura H."/>
            <person name="Ohtoshi R."/>
            <person name="Moran D.A.P."/>
            <person name="Shinohara A."/>
            <person name="Yoshida Y."/>
            <person name="Fujiwara M."/>
            <person name="Mori M."/>
            <person name="Tomita M."/>
            <person name="Arakawa K."/>
        </authorList>
    </citation>
    <scope>NUCLEOTIDE SEQUENCE [LARGE SCALE GENOMIC DNA]</scope>
</reference>
<gene>
    <name evidence="1" type="ORF">AVEN_160651_1</name>
</gene>
<sequence>MMQHAAGTILDGSSAESGFEHGALWLRGRYLTTRPPRPTINSFEIIALCKRAFLPSFIQRCRNGLQASVCSTFFVVHCTSELENRRPLTLS</sequence>
<keyword evidence="2" id="KW-1185">Reference proteome</keyword>
<evidence type="ECO:0000313" key="1">
    <source>
        <dbReference type="EMBL" id="GBN57036.1"/>
    </source>
</evidence>
<proteinExistence type="predicted"/>
<dbReference type="Proteomes" id="UP000499080">
    <property type="component" value="Unassembled WGS sequence"/>
</dbReference>
<accession>A0A4Y2Q411</accession>
<name>A0A4Y2Q411_ARAVE</name>
<protein>
    <submittedName>
        <fullName evidence="1">Uncharacterized protein</fullName>
    </submittedName>
</protein>
<organism evidence="1 2">
    <name type="scientific">Araneus ventricosus</name>
    <name type="common">Orbweaver spider</name>
    <name type="synonym">Epeira ventricosa</name>
    <dbReference type="NCBI Taxonomy" id="182803"/>
    <lineage>
        <taxon>Eukaryota</taxon>
        <taxon>Metazoa</taxon>
        <taxon>Ecdysozoa</taxon>
        <taxon>Arthropoda</taxon>
        <taxon>Chelicerata</taxon>
        <taxon>Arachnida</taxon>
        <taxon>Araneae</taxon>
        <taxon>Araneomorphae</taxon>
        <taxon>Entelegynae</taxon>
        <taxon>Araneoidea</taxon>
        <taxon>Araneidae</taxon>
        <taxon>Araneus</taxon>
    </lineage>
</organism>
<comment type="caution">
    <text evidence="1">The sequence shown here is derived from an EMBL/GenBank/DDBJ whole genome shotgun (WGS) entry which is preliminary data.</text>
</comment>
<dbReference type="EMBL" id="BGPR01218357">
    <property type="protein sequence ID" value="GBN57036.1"/>
    <property type="molecule type" value="Genomic_DNA"/>
</dbReference>